<dbReference type="Pfam" id="PF00886">
    <property type="entry name" value="Ribosomal_S16"/>
    <property type="match status" value="1"/>
</dbReference>
<dbReference type="NCBIfam" id="NF011094">
    <property type="entry name" value="PRK14521.1"/>
    <property type="match status" value="1"/>
</dbReference>
<dbReference type="RefSeq" id="WP_408074108.1">
    <property type="nucleotide sequence ID" value="NZ_JBELQB010000004.1"/>
</dbReference>
<evidence type="ECO:0000256" key="3">
    <source>
        <dbReference type="HAMAP-Rule" id="MF_00385"/>
    </source>
</evidence>
<evidence type="ECO:0000313" key="6">
    <source>
        <dbReference type="Proteomes" id="UP001629059"/>
    </source>
</evidence>
<organism evidence="5 6">
    <name type="scientific">Flavobacterium rhizophilum</name>
    <dbReference type="NCBI Taxonomy" id="3163296"/>
    <lineage>
        <taxon>Bacteria</taxon>
        <taxon>Pseudomonadati</taxon>
        <taxon>Bacteroidota</taxon>
        <taxon>Flavobacteriia</taxon>
        <taxon>Flavobacteriales</taxon>
        <taxon>Flavobacteriaceae</taxon>
        <taxon>Flavobacterium</taxon>
    </lineage>
</organism>
<dbReference type="EMBL" id="JBELQB010000004">
    <property type="protein sequence ID" value="MFL9837088.1"/>
    <property type="molecule type" value="Genomic_DNA"/>
</dbReference>
<feature type="region of interest" description="Disordered" evidence="4">
    <location>
        <begin position="134"/>
        <end position="178"/>
    </location>
</feature>
<dbReference type="PANTHER" id="PTHR12919">
    <property type="entry name" value="30S RIBOSOMAL PROTEIN S16"/>
    <property type="match status" value="1"/>
</dbReference>
<dbReference type="InterPro" id="IPR000307">
    <property type="entry name" value="Ribosomal_bS16"/>
</dbReference>
<dbReference type="Gene3D" id="3.30.1320.10">
    <property type="match status" value="1"/>
</dbReference>
<feature type="compositionally biased region" description="Basic and acidic residues" evidence="4">
    <location>
        <begin position="134"/>
        <end position="151"/>
    </location>
</feature>
<keyword evidence="6" id="KW-1185">Reference proteome</keyword>
<evidence type="ECO:0000313" key="5">
    <source>
        <dbReference type="EMBL" id="MFL9837088.1"/>
    </source>
</evidence>
<feature type="compositionally biased region" description="Acidic residues" evidence="4">
    <location>
        <begin position="159"/>
        <end position="178"/>
    </location>
</feature>
<proteinExistence type="inferred from homology"/>
<name>A0ABW8YA47_9FLAO</name>
<sequence>MPVKIRLQRHGKKGKPFYWVVAADSRSKRDGKFLEKIGTYDPNTNPATIDINVDSAVQWLHNGAQPTDTARAILSYKGALLKHHLDGGVRKGALTQEQADAKFAAWLEEKDSKVNAKKDGLSTEKADAKAKALEAEKKVNEDRIAAKKEAEAAAVAEETTAEAEENTTSEENTEETQA</sequence>
<keyword evidence="2 3" id="KW-0687">Ribonucleoprotein</keyword>
<dbReference type="SUPFAM" id="SSF54565">
    <property type="entry name" value="Ribosomal protein S16"/>
    <property type="match status" value="1"/>
</dbReference>
<keyword evidence="1 3" id="KW-0689">Ribosomal protein</keyword>
<dbReference type="InterPro" id="IPR023803">
    <property type="entry name" value="Ribosomal_bS16_dom_sf"/>
</dbReference>
<protein>
    <recommendedName>
        <fullName evidence="3">Small ribosomal subunit protein bS16</fullName>
    </recommendedName>
</protein>
<dbReference type="PANTHER" id="PTHR12919:SF20">
    <property type="entry name" value="SMALL RIBOSOMAL SUBUNIT PROTEIN BS16M"/>
    <property type="match status" value="1"/>
</dbReference>
<evidence type="ECO:0000256" key="1">
    <source>
        <dbReference type="ARBA" id="ARBA00022980"/>
    </source>
</evidence>
<dbReference type="HAMAP" id="MF_00385">
    <property type="entry name" value="Ribosomal_bS16"/>
    <property type="match status" value="1"/>
</dbReference>
<gene>
    <name evidence="3" type="primary">rpsP</name>
    <name evidence="5" type="ORF">ABS768_06220</name>
</gene>
<comment type="caution">
    <text evidence="5">The sequence shown here is derived from an EMBL/GenBank/DDBJ whole genome shotgun (WGS) entry which is preliminary data.</text>
</comment>
<evidence type="ECO:0000256" key="2">
    <source>
        <dbReference type="ARBA" id="ARBA00023274"/>
    </source>
</evidence>
<comment type="similarity">
    <text evidence="3">Belongs to the bacterial ribosomal protein bS16 family.</text>
</comment>
<accession>A0ABW8YA47</accession>
<evidence type="ECO:0000256" key="4">
    <source>
        <dbReference type="SAM" id="MobiDB-lite"/>
    </source>
</evidence>
<dbReference type="GO" id="GO:0005840">
    <property type="term" value="C:ribosome"/>
    <property type="evidence" value="ECO:0007669"/>
    <property type="project" value="UniProtKB-KW"/>
</dbReference>
<dbReference type="Proteomes" id="UP001629059">
    <property type="component" value="Unassembled WGS sequence"/>
</dbReference>
<reference evidence="5 6" key="1">
    <citation type="submission" date="2024-06" db="EMBL/GenBank/DDBJ databases">
        <authorList>
            <person name="Kaempfer P."/>
            <person name="Viver T."/>
        </authorList>
    </citation>
    <scope>NUCLEOTIDE SEQUENCE [LARGE SCALE GENOMIC DNA]</scope>
    <source>
        <strain evidence="5 6">ST-75</strain>
    </source>
</reference>
<dbReference type="NCBIfam" id="TIGR00002">
    <property type="entry name" value="S16"/>
    <property type="match status" value="1"/>
</dbReference>